<protein>
    <submittedName>
        <fullName evidence="2">Unnamed protein product</fullName>
    </submittedName>
</protein>
<feature type="region of interest" description="Disordered" evidence="1">
    <location>
        <begin position="140"/>
        <end position="183"/>
    </location>
</feature>
<evidence type="ECO:0000313" key="2">
    <source>
        <dbReference type="EMBL" id="GMG32125.1"/>
    </source>
</evidence>
<name>A0AAN4YS15_ASPOZ</name>
<feature type="compositionally biased region" description="Basic and acidic residues" evidence="1">
    <location>
        <begin position="31"/>
        <end position="46"/>
    </location>
</feature>
<feature type="compositionally biased region" description="Basic and acidic residues" evidence="1">
    <location>
        <begin position="140"/>
        <end position="153"/>
    </location>
</feature>
<organism evidence="2 3">
    <name type="scientific">Aspergillus oryzae</name>
    <name type="common">Yellow koji mold</name>
    <dbReference type="NCBI Taxonomy" id="5062"/>
    <lineage>
        <taxon>Eukaryota</taxon>
        <taxon>Fungi</taxon>
        <taxon>Dikarya</taxon>
        <taxon>Ascomycota</taxon>
        <taxon>Pezizomycotina</taxon>
        <taxon>Eurotiomycetes</taxon>
        <taxon>Eurotiomycetidae</taxon>
        <taxon>Eurotiales</taxon>
        <taxon>Aspergillaceae</taxon>
        <taxon>Aspergillus</taxon>
        <taxon>Aspergillus subgen. Circumdati</taxon>
    </lineage>
</organism>
<feature type="region of interest" description="Disordered" evidence="1">
    <location>
        <begin position="1"/>
        <end position="74"/>
    </location>
</feature>
<dbReference type="AlphaFoldDB" id="A0AAN4YS15"/>
<evidence type="ECO:0000313" key="3">
    <source>
        <dbReference type="Proteomes" id="UP001165205"/>
    </source>
</evidence>
<proteinExistence type="predicted"/>
<gene>
    <name evidence="2" type="ORF">Aory04_000788700</name>
</gene>
<comment type="caution">
    <text evidence="2">The sequence shown here is derived from an EMBL/GenBank/DDBJ whole genome shotgun (WGS) entry which is preliminary data.</text>
</comment>
<accession>A0AAN4YS15</accession>
<feature type="compositionally biased region" description="Basic and acidic residues" evidence="1">
    <location>
        <begin position="167"/>
        <end position="177"/>
    </location>
</feature>
<sequence length="183" mass="20216">MIRLIYPSLSSCKPKERRKHDDRRIGGSWDPKSEDEHASDDTHDNEDIVSTVPIGHESSSETAKEAGPVQHGDQVGCEVGIHPTCDRLDDDIVDGDKDAIGEQHVSQQGNDEHGLLEWLEQLHSGRFWALRWGTPCLDCHNGDPKQEQDHEGGNSHAPSKSDFGDETVDHDGEDHPTDAGACR</sequence>
<reference evidence="2" key="1">
    <citation type="submission" date="2023-04" db="EMBL/GenBank/DDBJ databases">
        <title>Aspergillus oryzae NBRC 4228.</title>
        <authorList>
            <person name="Ichikawa N."/>
            <person name="Sato H."/>
            <person name="Tonouchi N."/>
        </authorList>
    </citation>
    <scope>NUCLEOTIDE SEQUENCE</scope>
    <source>
        <strain evidence="2">NBRC 4228</strain>
    </source>
</reference>
<evidence type="ECO:0000256" key="1">
    <source>
        <dbReference type="SAM" id="MobiDB-lite"/>
    </source>
</evidence>
<dbReference type="Proteomes" id="UP001165205">
    <property type="component" value="Unassembled WGS sequence"/>
</dbReference>
<dbReference type="EMBL" id="BSYA01000095">
    <property type="protein sequence ID" value="GMG32125.1"/>
    <property type="molecule type" value="Genomic_DNA"/>
</dbReference>